<dbReference type="Gene3D" id="3.40.1410.10">
    <property type="entry name" value="Chorismate lyase-like"/>
    <property type="match status" value="1"/>
</dbReference>
<dbReference type="SMART" id="SM00345">
    <property type="entry name" value="HTH_GNTR"/>
    <property type="match status" value="1"/>
</dbReference>
<reference evidence="5 6" key="1">
    <citation type="submission" date="2016-10" db="EMBL/GenBank/DDBJ databases">
        <authorList>
            <person name="de Groot N.N."/>
        </authorList>
    </citation>
    <scope>NUCLEOTIDE SEQUENCE [LARGE SCALE GENOMIC DNA]</scope>
    <source>
        <strain evidence="5 6">DSM 8512</strain>
    </source>
</reference>
<evidence type="ECO:0000259" key="4">
    <source>
        <dbReference type="PROSITE" id="PS50949"/>
    </source>
</evidence>
<sequence length="251" mass="28239">MTKLPGKFTRSLRPVPGERVGKRMNTWQSVRAEVLERIRSREWPPGELIPTEQELAVQLGCARATVNRALRELADSGIIERRRKVGTRVTSTQSRRTRLEIPAMRQEIEGLGASYNYELTHFEVRPANDQAKKALQLDPGQSLTLVKGQYLANGVPHCCEVIWLNQAVLPPFQRADFEETPALEWLARNVALTTGRFSILAESAVGDCARFLNIADGTPVLTIERANWSDAAPVSFLRRIHPPEHRLISED</sequence>
<keyword evidence="6" id="KW-1185">Reference proteome</keyword>
<keyword evidence="2" id="KW-0238">DNA-binding</keyword>
<dbReference type="GO" id="GO:0003677">
    <property type="term" value="F:DNA binding"/>
    <property type="evidence" value="ECO:0007669"/>
    <property type="project" value="UniProtKB-KW"/>
</dbReference>
<gene>
    <name evidence="5" type="ORF">SAMN04489859_105220</name>
</gene>
<evidence type="ECO:0000256" key="3">
    <source>
        <dbReference type="ARBA" id="ARBA00023163"/>
    </source>
</evidence>
<dbReference type="STRING" id="34002.SAMN04489859_105220"/>
<dbReference type="InterPro" id="IPR036390">
    <property type="entry name" value="WH_DNA-bd_sf"/>
</dbReference>
<dbReference type="OrthoDB" id="9808698at2"/>
<dbReference type="PANTHER" id="PTHR44846:SF16">
    <property type="entry name" value="TRANSCRIPTIONAL REGULATOR PHNF-RELATED"/>
    <property type="match status" value="1"/>
</dbReference>
<dbReference type="GO" id="GO:0003700">
    <property type="term" value="F:DNA-binding transcription factor activity"/>
    <property type="evidence" value="ECO:0007669"/>
    <property type="project" value="InterPro"/>
</dbReference>
<dbReference type="Proteomes" id="UP000199054">
    <property type="component" value="Unassembled WGS sequence"/>
</dbReference>
<dbReference type="AlphaFoldDB" id="A0A1H8N5Q3"/>
<dbReference type="CDD" id="cd07377">
    <property type="entry name" value="WHTH_GntR"/>
    <property type="match status" value="1"/>
</dbReference>
<proteinExistence type="predicted"/>
<dbReference type="InterPro" id="IPR011663">
    <property type="entry name" value="UTRA"/>
</dbReference>
<dbReference type="PANTHER" id="PTHR44846">
    <property type="entry name" value="MANNOSYL-D-GLYCERATE TRANSPORT/METABOLISM SYSTEM REPRESSOR MNGR-RELATED"/>
    <property type="match status" value="1"/>
</dbReference>
<evidence type="ECO:0000256" key="2">
    <source>
        <dbReference type="ARBA" id="ARBA00023125"/>
    </source>
</evidence>
<dbReference type="InterPro" id="IPR000524">
    <property type="entry name" value="Tscrpt_reg_HTH_GntR"/>
</dbReference>
<dbReference type="Gene3D" id="1.10.10.10">
    <property type="entry name" value="Winged helix-like DNA-binding domain superfamily/Winged helix DNA-binding domain"/>
    <property type="match status" value="1"/>
</dbReference>
<evidence type="ECO:0000313" key="5">
    <source>
        <dbReference type="EMBL" id="SEO24937.1"/>
    </source>
</evidence>
<dbReference type="Pfam" id="PF07702">
    <property type="entry name" value="UTRA"/>
    <property type="match status" value="1"/>
</dbReference>
<evidence type="ECO:0000256" key="1">
    <source>
        <dbReference type="ARBA" id="ARBA00023015"/>
    </source>
</evidence>
<dbReference type="EMBL" id="FODE01000052">
    <property type="protein sequence ID" value="SEO24937.1"/>
    <property type="molecule type" value="Genomic_DNA"/>
</dbReference>
<keyword evidence="1" id="KW-0805">Transcription regulation</keyword>
<feature type="domain" description="HTH gntR-type" evidence="4">
    <location>
        <begin position="24"/>
        <end position="92"/>
    </location>
</feature>
<dbReference type="InterPro" id="IPR050679">
    <property type="entry name" value="Bact_HTH_transcr_reg"/>
</dbReference>
<keyword evidence="3" id="KW-0804">Transcription</keyword>
<dbReference type="InterPro" id="IPR036388">
    <property type="entry name" value="WH-like_DNA-bd_sf"/>
</dbReference>
<evidence type="ECO:0000313" key="6">
    <source>
        <dbReference type="Proteomes" id="UP000199054"/>
    </source>
</evidence>
<dbReference type="InterPro" id="IPR028978">
    <property type="entry name" value="Chorismate_lyase_/UTRA_dom_sf"/>
</dbReference>
<dbReference type="SUPFAM" id="SSF64288">
    <property type="entry name" value="Chorismate lyase-like"/>
    <property type="match status" value="1"/>
</dbReference>
<name>A0A1H8N5Q3_9RHOB</name>
<dbReference type="PRINTS" id="PR00035">
    <property type="entry name" value="HTHGNTR"/>
</dbReference>
<accession>A0A1H8N5Q3</accession>
<protein>
    <submittedName>
        <fullName evidence="5">Transcriptional regulator, GntR family</fullName>
    </submittedName>
</protein>
<dbReference type="Pfam" id="PF00392">
    <property type="entry name" value="GntR"/>
    <property type="match status" value="1"/>
</dbReference>
<dbReference type="SUPFAM" id="SSF46785">
    <property type="entry name" value="Winged helix' DNA-binding domain"/>
    <property type="match status" value="1"/>
</dbReference>
<dbReference type="SMART" id="SM00866">
    <property type="entry name" value="UTRA"/>
    <property type="match status" value="1"/>
</dbReference>
<organism evidence="5 6">
    <name type="scientific">Paracoccus alcaliphilus</name>
    <dbReference type="NCBI Taxonomy" id="34002"/>
    <lineage>
        <taxon>Bacteria</taxon>
        <taxon>Pseudomonadati</taxon>
        <taxon>Pseudomonadota</taxon>
        <taxon>Alphaproteobacteria</taxon>
        <taxon>Rhodobacterales</taxon>
        <taxon>Paracoccaceae</taxon>
        <taxon>Paracoccus</taxon>
    </lineage>
</organism>
<dbReference type="PROSITE" id="PS50949">
    <property type="entry name" value="HTH_GNTR"/>
    <property type="match status" value="1"/>
</dbReference>